<reference evidence="3 4" key="1">
    <citation type="journal article" date="2019" name="Environ. Microbiol.">
        <title>Species interactions and distinct microbial communities in high Arctic permafrost affected cryosols are associated with the CH4 and CO2 gas fluxes.</title>
        <authorList>
            <person name="Altshuler I."/>
            <person name="Hamel J."/>
            <person name="Turney S."/>
            <person name="Magnuson E."/>
            <person name="Levesque R."/>
            <person name="Greer C."/>
            <person name="Whyte L.G."/>
        </authorList>
    </citation>
    <scope>NUCLEOTIDE SEQUENCE [LARGE SCALE GENOMIC DNA]</scope>
    <source>
        <strain evidence="3 4">S9.3A</strain>
    </source>
</reference>
<comment type="caution">
    <text evidence="3">The sequence shown here is derived from an EMBL/GenBank/DDBJ whole genome shotgun (WGS) entry which is preliminary data.</text>
</comment>
<dbReference type="OrthoDB" id="3787743at2"/>
<feature type="domain" description="Serine aminopeptidase S33" evidence="2">
    <location>
        <begin position="91"/>
        <end position="182"/>
    </location>
</feature>
<dbReference type="PRINTS" id="PR00111">
    <property type="entry name" value="ABHYDROLASE"/>
</dbReference>
<feature type="chain" id="PRO_5038567863" description="Serine aminopeptidase S33 domain-containing protein" evidence="1">
    <location>
        <begin position="24"/>
        <end position="264"/>
    </location>
</feature>
<protein>
    <recommendedName>
        <fullName evidence="2">Serine aminopeptidase S33 domain-containing protein</fullName>
    </recommendedName>
</protein>
<dbReference type="GO" id="GO:0003824">
    <property type="term" value="F:catalytic activity"/>
    <property type="evidence" value="ECO:0007669"/>
    <property type="project" value="UniProtKB-ARBA"/>
</dbReference>
<gene>
    <name evidence="3" type="ORF">EAH86_16675</name>
</gene>
<dbReference type="Proteomes" id="UP000317722">
    <property type="component" value="Unassembled WGS sequence"/>
</dbReference>
<keyword evidence="4" id="KW-1185">Reference proteome</keyword>
<dbReference type="InterPro" id="IPR000073">
    <property type="entry name" value="AB_hydrolase_1"/>
</dbReference>
<dbReference type="RefSeq" id="WP_140742827.1">
    <property type="nucleotide sequence ID" value="NZ_RCZM01000006.1"/>
</dbReference>
<dbReference type="InterPro" id="IPR022742">
    <property type="entry name" value="Hydrolase_4"/>
</dbReference>
<dbReference type="InterPro" id="IPR029058">
    <property type="entry name" value="AB_hydrolase_fold"/>
</dbReference>
<dbReference type="EMBL" id="RCZM01000006">
    <property type="protein sequence ID" value="TPG13870.1"/>
    <property type="molecule type" value="Genomic_DNA"/>
</dbReference>
<organism evidence="3 4">
    <name type="scientific">Pedococcus bigeumensis</name>
    <dbReference type="NCBI Taxonomy" id="433644"/>
    <lineage>
        <taxon>Bacteria</taxon>
        <taxon>Bacillati</taxon>
        <taxon>Actinomycetota</taxon>
        <taxon>Actinomycetes</taxon>
        <taxon>Micrococcales</taxon>
        <taxon>Intrasporangiaceae</taxon>
        <taxon>Pedococcus</taxon>
    </lineage>
</organism>
<dbReference type="PROSITE" id="PS51257">
    <property type="entry name" value="PROKAR_LIPOPROTEIN"/>
    <property type="match status" value="1"/>
</dbReference>
<feature type="signal peptide" evidence="1">
    <location>
        <begin position="1"/>
        <end position="23"/>
    </location>
</feature>
<evidence type="ECO:0000313" key="4">
    <source>
        <dbReference type="Proteomes" id="UP000317722"/>
    </source>
</evidence>
<evidence type="ECO:0000256" key="1">
    <source>
        <dbReference type="SAM" id="SignalP"/>
    </source>
</evidence>
<dbReference type="SUPFAM" id="SSF53474">
    <property type="entry name" value="alpha/beta-Hydrolases"/>
    <property type="match status" value="1"/>
</dbReference>
<dbReference type="Gene3D" id="3.40.50.1820">
    <property type="entry name" value="alpha/beta hydrolase"/>
    <property type="match status" value="1"/>
</dbReference>
<proteinExistence type="predicted"/>
<accession>A0A502CMU6</accession>
<name>A0A502CMU6_9MICO</name>
<dbReference type="Pfam" id="PF12146">
    <property type="entry name" value="Hydrolase_4"/>
    <property type="match status" value="1"/>
</dbReference>
<keyword evidence="1" id="KW-0732">Signal</keyword>
<dbReference type="AlphaFoldDB" id="A0A502CMU6"/>
<evidence type="ECO:0000313" key="3">
    <source>
        <dbReference type="EMBL" id="TPG13870.1"/>
    </source>
</evidence>
<sequence length="264" mass="26900">MRRWFAGMVAVVALGGCGGSAEVASTPTRTPVPLPIATPTSIADRCKIPVDGGLTEFPAPSGGVMTGAVLGDGPVVAVLLHQTSAQGFCGFATYAAWLAEHGVRAVLVDLCGWGRARCQGAFASDLQAQVRLPVDWARAHGATRVTVVGASMGGALALGFAQQAGADALVDLSGPAVWTGTPTAGEAAAATTIPLLLAVAPNDADMDPTALRAAVRASPARDKRFISTEGGHGWTMLNDGTDAEPDWTPLADAVRDWVKGDYVG</sequence>
<evidence type="ECO:0000259" key="2">
    <source>
        <dbReference type="Pfam" id="PF12146"/>
    </source>
</evidence>